<dbReference type="GO" id="GO:0046677">
    <property type="term" value="P:response to antibiotic"/>
    <property type="evidence" value="ECO:0007669"/>
    <property type="project" value="InterPro"/>
</dbReference>
<comment type="catalytic activity">
    <reaction evidence="1">
        <text>a beta-lactam + H2O = a substituted beta-amino acid</text>
        <dbReference type="Rhea" id="RHEA:20401"/>
        <dbReference type="ChEBI" id="CHEBI:15377"/>
        <dbReference type="ChEBI" id="CHEBI:35627"/>
        <dbReference type="ChEBI" id="CHEBI:140347"/>
        <dbReference type="EC" id="3.5.2.6"/>
    </reaction>
</comment>
<dbReference type="PANTHER" id="PTHR35333">
    <property type="entry name" value="BETA-LACTAMASE"/>
    <property type="match status" value="1"/>
</dbReference>
<evidence type="ECO:0000256" key="3">
    <source>
        <dbReference type="ARBA" id="ARBA00012865"/>
    </source>
</evidence>
<dbReference type="GO" id="GO:0008800">
    <property type="term" value="F:beta-lactamase activity"/>
    <property type="evidence" value="ECO:0007669"/>
    <property type="project" value="UniProtKB-EC"/>
</dbReference>
<dbReference type="GO" id="GO:0030655">
    <property type="term" value="P:beta-lactam antibiotic catabolic process"/>
    <property type="evidence" value="ECO:0007669"/>
    <property type="project" value="InterPro"/>
</dbReference>
<reference evidence="5" key="1">
    <citation type="submission" date="2020-02" db="EMBL/GenBank/DDBJ databases">
        <authorList>
            <person name="Meier V. D."/>
        </authorList>
    </citation>
    <scope>NUCLEOTIDE SEQUENCE</scope>
    <source>
        <strain evidence="5">AVDCRST_MAG68</strain>
    </source>
</reference>
<dbReference type="AlphaFoldDB" id="A0A6J4KIQ3"/>
<dbReference type="Pfam" id="PF13354">
    <property type="entry name" value="Beta-lactamase2"/>
    <property type="match status" value="1"/>
</dbReference>
<evidence type="ECO:0000256" key="1">
    <source>
        <dbReference type="ARBA" id="ARBA00001526"/>
    </source>
</evidence>
<evidence type="ECO:0000256" key="2">
    <source>
        <dbReference type="ARBA" id="ARBA00009009"/>
    </source>
</evidence>
<protein>
    <recommendedName>
        <fullName evidence="3">beta-lactamase</fullName>
        <ecNumber evidence="3">3.5.2.6</ecNumber>
    </recommendedName>
</protein>
<feature type="domain" description="Beta-lactamase class A catalytic" evidence="4">
    <location>
        <begin position="32"/>
        <end position="253"/>
    </location>
</feature>
<dbReference type="SUPFAM" id="SSF56601">
    <property type="entry name" value="beta-lactamase/transpeptidase-like"/>
    <property type="match status" value="1"/>
</dbReference>
<name>A0A6J4KIQ3_9BACT</name>
<dbReference type="InterPro" id="IPR000871">
    <property type="entry name" value="Beta-lactam_class-A"/>
</dbReference>
<dbReference type="InterPro" id="IPR045155">
    <property type="entry name" value="Beta-lactam_cat"/>
</dbReference>
<dbReference type="InterPro" id="IPR012338">
    <property type="entry name" value="Beta-lactam/transpept-like"/>
</dbReference>
<sequence length="285" mass="31294">MAETEAQDDLQARVQQIGRDAGAERVACCMFDYHTRQWWDVDGDEWYHAASTIKVPILVGVFGAIHRGHLARESRVHIRNRFLSVASGEPFRVEASRDANSVVPQHLGRTMKVDELCFHMIVTSSNLATNLLVDLVGLDDLRASVRELGIDGVELERGVEDNAAFDAGISNRVTARGMVKTLRHIEEGTAFSVEASARMLEIMHEQEFRSGIPAGVPEGARVANKTGEISTVAHDAAIVYLPGRKPYAITVLTEWQPGSSGRHDTIARISRAVYNHLMAAGKTNA</sequence>
<accession>A0A6J4KIQ3</accession>
<evidence type="ECO:0000259" key="4">
    <source>
        <dbReference type="Pfam" id="PF13354"/>
    </source>
</evidence>
<dbReference type="EMBL" id="CADCTW010000046">
    <property type="protein sequence ID" value="CAA9306067.1"/>
    <property type="molecule type" value="Genomic_DNA"/>
</dbReference>
<comment type="similarity">
    <text evidence="2">Belongs to the class-A beta-lactamase family.</text>
</comment>
<dbReference type="PANTHER" id="PTHR35333:SF3">
    <property type="entry name" value="BETA-LACTAMASE-TYPE TRANSPEPTIDASE FOLD CONTAINING PROTEIN"/>
    <property type="match status" value="1"/>
</dbReference>
<proteinExistence type="inferred from homology"/>
<evidence type="ECO:0000313" key="5">
    <source>
        <dbReference type="EMBL" id="CAA9306067.1"/>
    </source>
</evidence>
<organism evidence="5">
    <name type="scientific">uncultured Gemmatimonadota bacterium</name>
    <dbReference type="NCBI Taxonomy" id="203437"/>
    <lineage>
        <taxon>Bacteria</taxon>
        <taxon>Pseudomonadati</taxon>
        <taxon>Gemmatimonadota</taxon>
        <taxon>environmental samples</taxon>
    </lineage>
</organism>
<dbReference type="EC" id="3.5.2.6" evidence="3"/>
<dbReference type="Gene3D" id="3.40.710.10">
    <property type="entry name" value="DD-peptidase/beta-lactamase superfamily"/>
    <property type="match status" value="1"/>
</dbReference>
<gene>
    <name evidence="5" type="ORF">AVDCRST_MAG68-834</name>
</gene>